<sequence length="793" mass="87316">MARNMEKAAVLGAGVMGAQIAAHLANAGIPVVLLDIVPPDTPAAADATARSRFARSALEKLHKMKPAPFFLASHAARIRAGNFEDHLEWLRDADWIIEAVTENLAIKRALYEKIEPFRKPGSLITSNTSGIPIASLAEGRSEDFRRNFLGTHFFNPPRYMYLVELIRTPDTDPEASCFASKLCDELLGKGIVYANDRPNFIANRIGIYGFMRTIQVMMEMGLSVTEVDKMTGPAIGRPNSATFRTGDLSGLDTTVAVAQTVYETIPEDECRALFVPPDFIRQMVERRWVGDKAGQGFYKRVQTEAGREIYELDYRTMEYRPQPKVNFLSLEEAKRISDPRERLRFLINGKDTVGQFLWSVIGDALVYTANRIPEITDDLVQVDRAMKWGYNWELGPFETWDALGVAETAKRLEADGKPIPSLVTDLLSSGKTSFYDKYETQTVVFVPAKKTHEPVGDRVGVILLKSVKERTGVIRKNAGASLIDLGDGVACLEFHTKMNALGGDTIQMIQFAVKEVAQNFVGLVVGNQGENFSAGANLMMMLMGAQEGEWDELNHAIRTFQNTVMSLRYSPKPTVVAPFGLTLGGGCEMTLHGDRVRAAAESYIGLVEVGVGLLPAGGGTKEMLVRCADRARGTEADLMVFIKEAFQNIMLAKTSTSAEEARELGYLRPTDGITMNRDRLIADAKQAVLALALEGYRQPAMRTDIPALGESGLAVLKLGLHQMLRAGYATEHDVVIGTKVAKVLTGGDLNHPSTVSEQDLLDLEREGFLSLLGERKTQERIQHTLKTGKPLRN</sequence>
<evidence type="ECO:0000256" key="4">
    <source>
        <dbReference type="ARBA" id="ARBA00023002"/>
    </source>
</evidence>
<dbReference type="InterPro" id="IPR001753">
    <property type="entry name" value="Enoyl-CoA_hydra/iso"/>
</dbReference>
<dbReference type="SUPFAM" id="SSF52096">
    <property type="entry name" value="ClpP/crotonase"/>
    <property type="match status" value="1"/>
</dbReference>
<dbReference type="Gene3D" id="1.10.1040.50">
    <property type="match status" value="1"/>
</dbReference>
<gene>
    <name evidence="10" type="ORF">J8C05_07145</name>
</gene>
<keyword evidence="11" id="KW-1185">Reference proteome</keyword>
<keyword evidence="5" id="KW-0520">NAD</keyword>
<organism evidence="10 11">
    <name type="scientific">Chloracidobacterium sp. N</name>
    <dbReference type="NCBI Taxonomy" id="2821540"/>
    <lineage>
        <taxon>Bacteria</taxon>
        <taxon>Pseudomonadati</taxon>
        <taxon>Acidobacteriota</taxon>
        <taxon>Terriglobia</taxon>
        <taxon>Terriglobales</taxon>
        <taxon>Acidobacteriaceae</taxon>
        <taxon>Chloracidobacterium</taxon>
        <taxon>Chloracidobacterium aggregatum</taxon>
    </lineage>
</organism>
<feature type="domain" description="3-hydroxyacyl-CoA dehydrogenase NAD binding" evidence="9">
    <location>
        <begin position="7"/>
        <end position="196"/>
    </location>
</feature>
<comment type="catalytic activity">
    <reaction evidence="7">
        <text>a (3S)-3-hydroxyacyl-CoA + NAD(+) = a 3-oxoacyl-CoA + NADH + H(+)</text>
        <dbReference type="Rhea" id="RHEA:22432"/>
        <dbReference type="ChEBI" id="CHEBI:15378"/>
        <dbReference type="ChEBI" id="CHEBI:57318"/>
        <dbReference type="ChEBI" id="CHEBI:57540"/>
        <dbReference type="ChEBI" id="CHEBI:57945"/>
        <dbReference type="ChEBI" id="CHEBI:90726"/>
        <dbReference type="EC" id="1.1.1.35"/>
    </reaction>
</comment>
<dbReference type="PANTHER" id="PTHR48075">
    <property type="entry name" value="3-HYDROXYACYL-COA DEHYDROGENASE FAMILY PROTEIN"/>
    <property type="match status" value="1"/>
</dbReference>
<protein>
    <submittedName>
        <fullName evidence="10">3-hydroxyacyl-CoA dehydrogenase/enoyl-CoA hydratase family protein</fullName>
    </submittedName>
</protein>
<dbReference type="SUPFAM" id="SSF51735">
    <property type="entry name" value="NAD(P)-binding Rossmann-fold domains"/>
    <property type="match status" value="1"/>
</dbReference>
<evidence type="ECO:0000256" key="3">
    <source>
        <dbReference type="ARBA" id="ARBA00022963"/>
    </source>
</evidence>
<dbReference type="Pfam" id="PF00725">
    <property type="entry name" value="3HCDH"/>
    <property type="match status" value="1"/>
</dbReference>
<dbReference type="Pfam" id="PF00378">
    <property type="entry name" value="ECH_1"/>
    <property type="match status" value="1"/>
</dbReference>
<name>A0ABX8B0X0_9BACT</name>
<accession>A0ABX8B0X0</accession>
<dbReference type="SUPFAM" id="SSF48179">
    <property type="entry name" value="6-phosphogluconate dehydrogenase C-terminal domain-like"/>
    <property type="match status" value="2"/>
</dbReference>
<dbReference type="InterPro" id="IPR008927">
    <property type="entry name" value="6-PGluconate_DH-like_C_sf"/>
</dbReference>
<evidence type="ECO:0000256" key="1">
    <source>
        <dbReference type="ARBA" id="ARBA00005005"/>
    </source>
</evidence>
<dbReference type="Proteomes" id="UP000677668">
    <property type="component" value="Chromosome 1"/>
</dbReference>
<keyword evidence="6" id="KW-0443">Lipid metabolism</keyword>
<evidence type="ECO:0000256" key="6">
    <source>
        <dbReference type="ARBA" id="ARBA00023098"/>
    </source>
</evidence>
<keyword evidence="3" id="KW-0442">Lipid degradation</keyword>
<dbReference type="CDD" id="cd06558">
    <property type="entry name" value="crotonase-like"/>
    <property type="match status" value="1"/>
</dbReference>
<evidence type="ECO:0000313" key="10">
    <source>
        <dbReference type="EMBL" id="QUV93156.1"/>
    </source>
</evidence>
<comment type="pathway">
    <text evidence="1">Lipid metabolism; fatty acid beta-oxidation.</text>
</comment>
<evidence type="ECO:0000256" key="7">
    <source>
        <dbReference type="ARBA" id="ARBA00049556"/>
    </source>
</evidence>
<evidence type="ECO:0000256" key="5">
    <source>
        <dbReference type="ARBA" id="ARBA00023027"/>
    </source>
</evidence>
<proteinExistence type="predicted"/>
<keyword evidence="2" id="KW-0276">Fatty acid metabolism</keyword>
<evidence type="ECO:0000259" key="9">
    <source>
        <dbReference type="Pfam" id="PF02737"/>
    </source>
</evidence>
<dbReference type="InterPro" id="IPR006176">
    <property type="entry name" value="3-OHacyl-CoA_DH_NAD-bd"/>
</dbReference>
<dbReference type="Gene3D" id="3.90.226.10">
    <property type="entry name" value="2-enoyl-CoA Hydratase, Chain A, domain 1"/>
    <property type="match status" value="1"/>
</dbReference>
<evidence type="ECO:0000313" key="11">
    <source>
        <dbReference type="Proteomes" id="UP000677668"/>
    </source>
</evidence>
<dbReference type="Gene3D" id="3.40.50.720">
    <property type="entry name" value="NAD(P)-binding Rossmann-like Domain"/>
    <property type="match status" value="1"/>
</dbReference>
<dbReference type="RefSeq" id="WP_211421566.1">
    <property type="nucleotide sequence ID" value="NZ_CP072642.1"/>
</dbReference>
<feature type="domain" description="3-hydroxyacyl-CoA dehydrogenase C-terminal" evidence="8">
    <location>
        <begin position="200"/>
        <end position="299"/>
    </location>
</feature>
<dbReference type="InterPro" id="IPR006108">
    <property type="entry name" value="3HC_DH_C"/>
</dbReference>
<keyword evidence="4" id="KW-0560">Oxidoreductase</keyword>
<evidence type="ECO:0000256" key="2">
    <source>
        <dbReference type="ARBA" id="ARBA00022832"/>
    </source>
</evidence>
<dbReference type="PANTHER" id="PTHR48075:SF7">
    <property type="entry name" value="3-HYDROXYACYL-COA DEHYDROGENASE-RELATED"/>
    <property type="match status" value="1"/>
</dbReference>
<dbReference type="EMBL" id="CP072642">
    <property type="protein sequence ID" value="QUV93156.1"/>
    <property type="molecule type" value="Genomic_DNA"/>
</dbReference>
<dbReference type="InterPro" id="IPR029045">
    <property type="entry name" value="ClpP/crotonase-like_dom_sf"/>
</dbReference>
<reference evidence="10 11" key="1">
    <citation type="submission" date="2021-03" db="EMBL/GenBank/DDBJ databases">
        <title>Genomic and phenotypic characterization of Chloracidobacterium isolates provides evidence for multiple species.</title>
        <authorList>
            <person name="Saini M.K."/>
            <person name="Costas A.M.G."/>
            <person name="Tank M."/>
            <person name="Bryant D.A."/>
        </authorList>
    </citation>
    <scope>NUCLEOTIDE SEQUENCE [LARGE SCALE GENOMIC DNA]</scope>
    <source>
        <strain evidence="10 11">N</strain>
    </source>
</reference>
<evidence type="ECO:0000259" key="8">
    <source>
        <dbReference type="Pfam" id="PF00725"/>
    </source>
</evidence>
<dbReference type="InterPro" id="IPR036291">
    <property type="entry name" value="NAD(P)-bd_dom_sf"/>
</dbReference>
<dbReference type="Pfam" id="PF02737">
    <property type="entry name" value="3HCDH_N"/>
    <property type="match status" value="1"/>
</dbReference>